<evidence type="ECO:0000313" key="1">
    <source>
        <dbReference type="EMBL" id="KAK1765890.1"/>
    </source>
</evidence>
<dbReference type="EMBL" id="MU839013">
    <property type="protein sequence ID" value="KAK1765890.1"/>
    <property type="molecule type" value="Genomic_DNA"/>
</dbReference>
<accession>A0AAJ0BWR7</accession>
<organism evidence="1 2">
    <name type="scientific">Phialemonium atrogriseum</name>
    <dbReference type="NCBI Taxonomy" id="1093897"/>
    <lineage>
        <taxon>Eukaryota</taxon>
        <taxon>Fungi</taxon>
        <taxon>Dikarya</taxon>
        <taxon>Ascomycota</taxon>
        <taxon>Pezizomycotina</taxon>
        <taxon>Sordariomycetes</taxon>
        <taxon>Sordariomycetidae</taxon>
        <taxon>Cephalothecales</taxon>
        <taxon>Cephalothecaceae</taxon>
        <taxon>Phialemonium</taxon>
    </lineage>
</organism>
<reference evidence="1" key="1">
    <citation type="submission" date="2023-06" db="EMBL/GenBank/DDBJ databases">
        <title>Genome-scale phylogeny and comparative genomics of the fungal order Sordariales.</title>
        <authorList>
            <consortium name="Lawrence Berkeley National Laboratory"/>
            <person name="Hensen N."/>
            <person name="Bonometti L."/>
            <person name="Westerberg I."/>
            <person name="Brannstrom I.O."/>
            <person name="Guillou S."/>
            <person name="Cros-Aarteil S."/>
            <person name="Calhoun S."/>
            <person name="Haridas S."/>
            <person name="Kuo A."/>
            <person name="Mondo S."/>
            <person name="Pangilinan J."/>
            <person name="Riley R."/>
            <person name="Labutti K."/>
            <person name="Andreopoulos B."/>
            <person name="Lipzen A."/>
            <person name="Chen C."/>
            <person name="Yanf M."/>
            <person name="Daum C."/>
            <person name="Ng V."/>
            <person name="Clum A."/>
            <person name="Steindorff A."/>
            <person name="Ohm R."/>
            <person name="Martin F."/>
            <person name="Silar P."/>
            <person name="Natvig D."/>
            <person name="Lalanne C."/>
            <person name="Gautier V."/>
            <person name="Ament-Velasquez S.L."/>
            <person name="Kruys A."/>
            <person name="Hutchinson M.I."/>
            <person name="Powell A.J."/>
            <person name="Barry K."/>
            <person name="Miller A.N."/>
            <person name="Grigoriev I.V."/>
            <person name="Debuchy R."/>
            <person name="Gladieux P."/>
            <person name="Thoren M.H."/>
            <person name="Johannesson H."/>
        </authorList>
    </citation>
    <scope>NUCLEOTIDE SEQUENCE</scope>
    <source>
        <strain evidence="1">8032-3</strain>
    </source>
</reference>
<keyword evidence="2" id="KW-1185">Reference proteome</keyword>
<evidence type="ECO:0000313" key="2">
    <source>
        <dbReference type="Proteomes" id="UP001244011"/>
    </source>
</evidence>
<dbReference type="AlphaFoldDB" id="A0AAJ0BWR7"/>
<protein>
    <submittedName>
        <fullName evidence="1">Uncharacterized protein</fullName>
    </submittedName>
</protein>
<name>A0AAJ0BWR7_9PEZI</name>
<dbReference type="Proteomes" id="UP001244011">
    <property type="component" value="Unassembled WGS sequence"/>
</dbReference>
<comment type="caution">
    <text evidence="1">The sequence shown here is derived from an EMBL/GenBank/DDBJ whole genome shotgun (WGS) entry which is preliminary data.</text>
</comment>
<dbReference type="GeneID" id="85311497"/>
<sequence>MAPTDSEGPTGPYRLLTVNNAPARAKVLIGRVVNDLQDRYIIEHVGNCTSKDELEPMLTELRPDILCCASMWTPAESSEMQEKARSILPGIKTHAIPQGLQVNQGPDAIVAHLKEQFPILLG</sequence>
<gene>
    <name evidence="1" type="ORF">QBC33DRAFT_542812</name>
</gene>
<proteinExistence type="predicted"/>
<dbReference type="RefSeq" id="XP_060282103.1">
    <property type="nucleotide sequence ID" value="XM_060428310.1"/>
</dbReference>